<protein>
    <submittedName>
        <fullName evidence="1">Uncharacterized protein</fullName>
    </submittedName>
</protein>
<name>A0A953IFI8_SYMTR</name>
<dbReference type="AlphaFoldDB" id="A0A953IFI8"/>
<proteinExistence type="predicted"/>
<reference evidence="1" key="1">
    <citation type="submission" date="2017-11" db="EMBL/GenBank/DDBJ databases">
        <title>Three new genomes from thermophilic consortium.</title>
        <authorList>
            <person name="Quaggio R."/>
            <person name="Amgarten D."/>
            <person name="Setubal J.C."/>
        </authorList>
    </citation>
    <scope>NUCLEOTIDE SEQUENCE</scope>
    <source>
        <strain evidence="1">ZCTH01-B2</strain>
    </source>
</reference>
<evidence type="ECO:0000313" key="2">
    <source>
        <dbReference type="Proteomes" id="UP000732377"/>
    </source>
</evidence>
<accession>A0A953IFI8</accession>
<evidence type="ECO:0000313" key="1">
    <source>
        <dbReference type="EMBL" id="MBY6277570.1"/>
    </source>
</evidence>
<dbReference type="EMBL" id="PIUK01000199">
    <property type="protein sequence ID" value="MBY6277570.1"/>
    <property type="molecule type" value="Genomic_DNA"/>
</dbReference>
<organism evidence="1 2">
    <name type="scientific">Symbiobacterium thermophilum</name>
    <dbReference type="NCBI Taxonomy" id="2734"/>
    <lineage>
        <taxon>Bacteria</taxon>
        <taxon>Bacillati</taxon>
        <taxon>Bacillota</taxon>
        <taxon>Clostridia</taxon>
        <taxon>Eubacteriales</taxon>
        <taxon>Symbiobacteriaceae</taxon>
        <taxon>Symbiobacterium</taxon>
    </lineage>
</organism>
<gene>
    <name evidence="1" type="ORF">CWE10_15430</name>
</gene>
<feature type="non-terminal residue" evidence="1">
    <location>
        <position position="1"/>
    </location>
</feature>
<dbReference type="RefSeq" id="WP_273380832.1">
    <property type="nucleotide sequence ID" value="NZ_PIUK01000199.1"/>
</dbReference>
<dbReference type="Proteomes" id="UP000732377">
    <property type="component" value="Unassembled WGS sequence"/>
</dbReference>
<sequence length="451" mass="48882">SAGDAEGYAGTVAPGSDALRADARLLAAALAGERVESVDVAMEEVRLRGARAQARLTMTVTFADRPPLHLSRPVDLVRRLGTWYVEDRELYTLRGYHVDVTAAFDPLNPSVEAISLRQRVNFLATAADHAYGRLLELFPEAASAGRPQIRLYESHEAFRAAVGAAAPPDALAWYNPGDPLRLSPEFLRGLMRWETERDLGYEFVKHISAAASGQPVALIDPIAMGLFERSTAGDLPYLPDPRRLVGTPLPDLAALFSTPVQSLGAAGQRAYATAAAELVRFLQDRLPAEELQGPAPGRGWSLGALADRLGQTPETLAAEFEVFLHRQLQATSVLNVPAARSRVPEGLPDAIARRAEAAAGGDVEAFLRRTSPAHRDGWSAWLAAARRYGLVRYEASLLDWERNEGVALVLERLQFRDGRTVIGVVRQHWALEDAGWAAGPVESVWTGADGP</sequence>
<comment type="caution">
    <text evidence="1">The sequence shown here is derived from an EMBL/GenBank/DDBJ whole genome shotgun (WGS) entry which is preliminary data.</text>
</comment>